<keyword evidence="4" id="KW-1185">Reference proteome</keyword>
<evidence type="ECO:0000313" key="3">
    <source>
        <dbReference type="EMBL" id="KAG8054535.1"/>
    </source>
</evidence>
<feature type="region of interest" description="Disordered" evidence="2">
    <location>
        <begin position="280"/>
        <end position="364"/>
    </location>
</feature>
<accession>A0A8J5S433</accession>
<evidence type="ECO:0000256" key="1">
    <source>
        <dbReference type="SAM" id="Coils"/>
    </source>
</evidence>
<feature type="coiled-coil region" evidence="1">
    <location>
        <begin position="147"/>
        <end position="181"/>
    </location>
</feature>
<dbReference type="AlphaFoldDB" id="A0A8J5S433"/>
<dbReference type="Proteomes" id="UP000729402">
    <property type="component" value="Unassembled WGS sequence"/>
</dbReference>
<keyword evidence="1" id="KW-0175">Coiled coil</keyword>
<organism evidence="3 4">
    <name type="scientific">Zizania palustris</name>
    <name type="common">Northern wild rice</name>
    <dbReference type="NCBI Taxonomy" id="103762"/>
    <lineage>
        <taxon>Eukaryota</taxon>
        <taxon>Viridiplantae</taxon>
        <taxon>Streptophyta</taxon>
        <taxon>Embryophyta</taxon>
        <taxon>Tracheophyta</taxon>
        <taxon>Spermatophyta</taxon>
        <taxon>Magnoliopsida</taxon>
        <taxon>Liliopsida</taxon>
        <taxon>Poales</taxon>
        <taxon>Poaceae</taxon>
        <taxon>BOP clade</taxon>
        <taxon>Oryzoideae</taxon>
        <taxon>Oryzeae</taxon>
        <taxon>Zizaniinae</taxon>
        <taxon>Zizania</taxon>
    </lineage>
</organism>
<proteinExistence type="predicted"/>
<reference evidence="3" key="1">
    <citation type="journal article" date="2021" name="bioRxiv">
        <title>Whole Genome Assembly and Annotation of Northern Wild Rice, Zizania palustris L., Supports a Whole Genome Duplication in the Zizania Genus.</title>
        <authorList>
            <person name="Haas M."/>
            <person name="Kono T."/>
            <person name="Macchietto M."/>
            <person name="Millas R."/>
            <person name="McGilp L."/>
            <person name="Shao M."/>
            <person name="Duquette J."/>
            <person name="Hirsch C.N."/>
            <person name="Kimball J."/>
        </authorList>
    </citation>
    <scope>NUCLEOTIDE SEQUENCE</scope>
    <source>
        <tissue evidence="3">Fresh leaf tissue</tissue>
    </source>
</reference>
<evidence type="ECO:0000313" key="4">
    <source>
        <dbReference type="Proteomes" id="UP000729402"/>
    </source>
</evidence>
<dbReference type="OrthoDB" id="10616574at2759"/>
<protein>
    <submittedName>
        <fullName evidence="3">Uncharacterized protein</fullName>
    </submittedName>
</protein>
<reference evidence="3" key="2">
    <citation type="submission" date="2021-02" db="EMBL/GenBank/DDBJ databases">
        <authorList>
            <person name="Kimball J.A."/>
            <person name="Haas M.W."/>
            <person name="Macchietto M."/>
            <person name="Kono T."/>
            <person name="Duquette J."/>
            <person name="Shao M."/>
        </authorList>
    </citation>
    <scope>NUCLEOTIDE SEQUENCE</scope>
    <source>
        <tissue evidence="3">Fresh leaf tissue</tissue>
    </source>
</reference>
<dbReference type="EMBL" id="JAAALK010000288">
    <property type="protein sequence ID" value="KAG8054535.1"/>
    <property type="molecule type" value="Genomic_DNA"/>
</dbReference>
<comment type="caution">
    <text evidence="3">The sequence shown here is derived from an EMBL/GenBank/DDBJ whole genome shotgun (WGS) entry which is preliminary data.</text>
</comment>
<name>A0A8J5S433_ZIZPA</name>
<evidence type="ECO:0000256" key="2">
    <source>
        <dbReference type="SAM" id="MobiDB-lite"/>
    </source>
</evidence>
<gene>
    <name evidence="3" type="ORF">GUJ93_ZPchr0001g29390</name>
</gene>
<sequence length="364" mass="40144">MSLDPLRFLERDQASNEADSEKIVLLMESIQNCRVAPQDCNLASLLRLNTTVAEFEKAVKCVKSYVDQGIFDNLWARCHSAGSVPSAQTMSMRDMFRFKKWITSFAGQAAQRSVQQELKLTRAGKGKYTAEDSALLRLYQTQYDDRARLISREMKERDEKLAKLRRRIERANAKFAAQETVIKEAHPVASGFVPMDPMRLGSVCWDRYIADCAQKNTDPAPKTNTNLSLMVEKFGPDVNQDYLLAHCTVPANRAALLEYGKVKIAGRGEVDDAPPVPEAVVVESSPSRTPAASGEPAGKSASTAVSDESESEEQVPAGDKGKAPAAEEAGERRRPTASTRKKRARKSAKKGAPAKKQRHTDGEE</sequence>
<feature type="compositionally biased region" description="Basic residues" evidence="2">
    <location>
        <begin position="339"/>
        <end position="358"/>
    </location>
</feature>